<dbReference type="InterPro" id="IPR001810">
    <property type="entry name" value="F-box_dom"/>
</dbReference>
<proteinExistence type="predicted"/>
<comment type="caution">
    <text evidence="3">The sequence shown here is derived from an EMBL/GenBank/DDBJ whole genome shotgun (WGS) entry which is preliminary data.</text>
</comment>
<dbReference type="GO" id="GO:0031146">
    <property type="term" value="P:SCF-dependent proteasomal ubiquitin-dependent protein catabolic process"/>
    <property type="evidence" value="ECO:0007669"/>
    <property type="project" value="TreeGrafter"/>
</dbReference>
<dbReference type="OrthoDB" id="27842at2759"/>
<organism evidence="3 4">
    <name type="scientific">Cotesia typhae</name>
    <dbReference type="NCBI Taxonomy" id="2053667"/>
    <lineage>
        <taxon>Eukaryota</taxon>
        <taxon>Metazoa</taxon>
        <taxon>Ecdysozoa</taxon>
        <taxon>Arthropoda</taxon>
        <taxon>Hexapoda</taxon>
        <taxon>Insecta</taxon>
        <taxon>Pterygota</taxon>
        <taxon>Neoptera</taxon>
        <taxon>Endopterygota</taxon>
        <taxon>Hymenoptera</taxon>
        <taxon>Apocrita</taxon>
        <taxon>Ichneumonoidea</taxon>
        <taxon>Braconidae</taxon>
        <taxon>Microgastrinae</taxon>
        <taxon>Cotesia</taxon>
    </lineage>
</organism>
<evidence type="ECO:0000256" key="1">
    <source>
        <dbReference type="SAM" id="MobiDB-lite"/>
    </source>
</evidence>
<gene>
    <name evidence="3" type="ORF">G9C98_007505</name>
</gene>
<dbReference type="PANTHER" id="PTHR13318">
    <property type="entry name" value="PARTNER OF PAIRED, ISOFORM B-RELATED"/>
    <property type="match status" value="1"/>
</dbReference>
<dbReference type="Proteomes" id="UP000729913">
    <property type="component" value="Unassembled WGS sequence"/>
</dbReference>
<dbReference type="SMART" id="SM00256">
    <property type="entry name" value="FBOX"/>
    <property type="match status" value="1"/>
</dbReference>
<evidence type="ECO:0000259" key="2">
    <source>
        <dbReference type="PROSITE" id="PS50181"/>
    </source>
</evidence>
<keyword evidence="4" id="KW-1185">Reference proteome</keyword>
<evidence type="ECO:0000313" key="3">
    <source>
        <dbReference type="EMBL" id="KAG8034429.1"/>
    </source>
</evidence>
<dbReference type="GO" id="GO:0019005">
    <property type="term" value="C:SCF ubiquitin ligase complex"/>
    <property type="evidence" value="ECO:0007669"/>
    <property type="project" value="TreeGrafter"/>
</dbReference>
<reference evidence="3" key="1">
    <citation type="submission" date="2020-03" db="EMBL/GenBank/DDBJ databases">
        <authorList>
            <person name="Chebbi M.A."/>
            <person name="Drezen J.M."/>
        </authorList>
    </citation>
    <scope>NUCLEOTIDE SEQUENCE</scope>
    <source>
        <tissue evidence="3">Whole body</tissue>
    </source>
</reference>
<feature type="domain" description="F-box" evidence="2">
    <location>
        <begin position="55"/>
        <end position="101"/>
    </location>
</feature>
<sequence>MRKKDRELESNYSVPYSRDKSLTSSTQTYTPVSLPSTVDTCRWDAMALEDAEDWVDGAAHLPIEVIMHIMSYLSVSDRMAAGLVCREWHEASLSTKFVDKQAVIISREDDNMHLVMNTLLKSQRPFHHFIFKEVEIKKNLPIWDKFGGIIRSLILVCCDLSERTLVSILKCCENLRTLHINACRECLMSGRLLDDEKDVKELSDNFQSLIELSLASNRYLSDALFNRLVSICPNLQSLSLTDCQISFHSGVYKRFYPHDSIEQASESLLTFFNVLMYIKRQAKRLKHVSFGSTLIDSTALSSLASVEGLKLESLKLRSCDQLTNVGLRSLTRQISLKVLDISFCTRVTDQSLICICQNLFNLESLNVRRCRAITDYGVTQIRLLKKLKELDISECEQLTGASITQGLCLQSIDKNELTVTADNQDLENFNADKLDAHTDESIKDENYPTVPSSSNNCLQTLSANALNLDEKSIECIANSFPKLKFLDIGYCFSAVNDKTIQKVFKELTLLRTLRISRCDKVSDAGLTGMGAGNRINNADSKIEKIIPELTDSRLKIRLGSRAEEEIVRDAYRKREVMEMCEDTTSPCELDIFSGFSLIRLKGLRELDLTGCNKVTDVSLKHAFTFPELRVLDLSMCQQITHVGLDYLTKNNQAIEDLNLSQCHNVTDIGILYIAQRLYRLKRLQIRGCSQLTDHSLAGIKSYCKNLQYLDASYCRGITMSGIESLCSHLHVKFSEQLDSLSSRDVPVPPLIRR</sequence>
<reference evidence="3" key="2">
    <citation type="submission" date="2021-04" db="EMBL/GenBank/DDBJ databases">
        <title>Genome-wide patterns of bracovirus chromosomal integration into multiple host tissues during parasitism.</title>
        <authorList>
            <person name="Chebbi M.A.C."/>
        </authorList>
    </citation>
    <scope>NUCLEOTIDE SEQUENCE</scope>
    <source>
        <tissue evidence="3">Whole body</tissue>
    </source>
</reference>
<dbReference type="PANTHER" id="PTHR13318:SF95">
    <property type="entry name" value="F-BOX PROTEIN YLR352W"/>
    <property type="match status" value="1"/>
</dbReference>
<dbReference type="EMBL" id="JAAOIC020000067">
    <property type="protein sequence ID" value="KAG8034429.1"/>
    <property type="molecule type" value="Genomic_DNA"/>
</dbReference>
<dbReference type="InterPro" id="IPR006553">
    <property type="entry name" value="Leu-rich_rpt_Cys-con_subtyp"/>
</dbReference>
<dbReference type="PROSITE" id="PS50181">
    <property type="entry name" value="FBOX"/>
    <property type="match status" value="1"/>
</dbReference>
<evidence type="ECO:0000313" key="4">
    <source>
        <dbReference type="Proteomes" id="UP000729913"/>
    </source>
</evidence>
<dbReference type="Pfam" id="PF25372">
    <property type="entry name" value="DUF7885"/>
    <property type="match status" value="1"/>
</dbReference>
<dbReference type="InterPro" id="IPR057207">
    <property type="entry name" value="FBXL15_LRR"/>
</dbReference>
<name>A0A8J5V5K6_9HYME</name>
<feature type="region of interest" description="Disordered" evidence="1">
    <location>
        <begin position="1"/>
        <end position="30"/>
    </location>
</feature>
<protein>
    <recommendedName>
        <fullName evidence="2">F-box domain-containing protein</fullName>
    </recommendedName>
</protein>
<accession>A0A8J5V5K6</accession>
<dbReference type="AlphaFoldDB" id="A0A8J5V5K6"/>
<dbReference type="SMART" id="SM00367">
    <property type="entry name" value="LRR_CC"/>
    <property type="match status" value="14"/>
</dbReference>
<dbReference type="Pfam" id="PF12937">
    <property type="entry name" value="F-box-like"/>
    <property type="match status" value="1"/>
</dbReference>